<keyword evidence="5 11" id="KW-0812">Transmembrane</keyword>
<dbReference type="Gene3D" id="1.20.120.220">
    <property type="entry name" value="ATP synthase, F0 complex, subunit A"/>
    <property type="match status" value="1"/>
</dbReference>
<evidence type="ECO:0000256" key="12">
    <source>
        <dbReference type="RuleBase" id="RU000483"/>
    </source>
</evidence>
<evidence type="ECO:0000313" key="14">
    <source>
        <dbReference type="Proteomes" id="UP000198825"/>
    </source>
</evidence>
<dbReference type="EMBL" id="LT629799">
    <property type="protein sequence ID" value="SDU89890.1"/>
    <property type="molecule type" value="Genomic_DNA"/>
</dbReference>
<keyword evidence="6 11" id="KW-0375">Hydrogen ion transport</keyword>
<dbReference type="PROSITE" id="PS00449">
    <property type="entry name" value="ATPASE_A"/>
    <property type="match status" value="1"/>
</dbReference>
<keyword evidence="3 11" id="KW-0813">Transport</keyword>
<dbReference type="AlphaFoldDB" id="A0A1H2M9F7"/>
<evidence type="ECO:0000256" key="8">
    <source>
        <dbReference type="ARBA" id="ARBA00023065"/>
    </source>
</evidence>
<protein>
    <recommendedName>
        <fullName evidence="11 12">ATP synthase subunit a</fullName>
    </recommendedName>
    <alternativeName>
        <fullName evidence="11">ATP synthase F0 sector subunit a</fullName>
    </alternativeName>
    <alternativeName>
        <fullName evidence="11">F-ATPase subunit 6</fullName>
    </alternativeName>
</protein>
<accession>A0A1H2M9F7</accession>
<dbReference type="GO" id="GO:0005886">
    <property type="term" value="C:plasma membrane"/>
    <property type="evidence" value="ECO:0007669"/>
    <property type="project" value="UniProtKB-SubCell"/>
</dbReference>
<evidence type="ECO:0000256" key="2">
    <source>
        <dbReference type="ARBA" id="ARBA00006810"/>
    </source>
</evidence>
<feature type="transmembrane region" description="Helical" evidence="11">
    <location>
        <begin position="127"/>
        <end position="145"/>
    </location>
</feature>
<comment type="function">
    <text evidence="11 12">Key component of the proton channel; it plays a direct role in the translocation of protons across the membrane.</text>
</comment>
<evidence type="ECO:0000256" key="10">
    <source>
        <dbReference type="ARBA" id="ARBA00023310"/>
    </source>
</evidence>
<keyword evidence="8 11" id="KW-0406">Ion transport</keyword>
<dbReference type="PANTHER" id="PTHR11410">
    <property type="entry name" value="ATP SYNTHASE SUBUNIT A"/>
    <property type="match status" value="1"/>
</dbReference>
<evidence type="ECO:0000313" key="13">
    <source>
        <dbReference type="EMBL" id="SDU89890.1"/>
    </source>
</evidence>
<evidence type="ECO:0000256" key="1">
    <source>
        <dbReference type="ARBA" id="ARBA00004141"/>
    </source>
</evidence>
<dbReference type="CDD" id="cd00310">
    <property type="entry name" value="ATP-synt_Fo_a_6"/>
    <property type="match status" value="1"/>
</dbReference>
<proteinExistence type="inferred from homology"/>
<dbReference type="InterPro" id="IPR023011">
    <property type="entry name" value="ATP_synth_F0_asu_AS"/>
</dbReference>
<dbReference type="InterPro" id="IPR000568">
    <property type="entry name" value="ATP_synth_F0_asu"/>
</dbReference>
<dbReference type="InterPro" id="IPR035908">
    <property type="entry name" value="F0_ATP_A_sf"/>
</dbReference>
<dbReference type="GO" id="GO:0046933">
    <property type="term" value="F:proton-transporting ATP synthase activity, rotational mechanism"/>
    <property type="evidence" value="ECO:0007669"/>
    <property type="project" value="UniProtKB-UniRule"/>
</dbReference>
<comment type="subcellular location">
    <subcellularLocation>
        <location evidence="11 12">Cell membrane</location>
        <topology evidence="11 12">Multi-pass membrane protein</topology>
    </subcellularLocation>
    <subcellularLocation>
        <location evidence="1">Membrane</location>
        <topology evidence="1">Multi-pass membrane protein</topology>
    </subcellularLocation>
</comment>
<keyword evidence="10 11" id="KW-0066">ATP synthesis</keyword>
<name>A0A1H2M9F7_9ACTN</name>
<dbReference type="GO" id="GO:0045259">
    <property type="term" value="C:proton-transporting ATP synthase complex"/>
    <property type="evidence" value="ECO:0007669"/>
    <property type="project" value="UniProtKB-KW"/>
</dbReference>
<evidence type="ECO:0000256" key="3">
    <source>
        <dbReference type="ARBA" id="ARBA00022448"/>
    </source>
</evidence>
<gene>
    <name evidence="11" type="primary">atpB</name>
    <name evidence="13" type="ORF">SAMN04488544_1647</name>
</gene>
<evidence type="ECO:0000256" key="9">
    <source>
        <dbReference type="ARBA" id="ARBA00023136"/>
    </source>
</evidence>
<sequence>MTAWSGFAGLMPLEGYEPPGVESFDLPPLIPGQEWANKYLLQAVVSVVLIMAFWLVMSRKRALVPSKGQFLGESAYMFVRNSIARDTIGHDFKKWVPLLIALFSFVLVNNLWGVFPLTLMPTAAHVGWAYGLAGLVWLIYNGIGIRKWGLIGYLKHTTMPPGVPGPMLLIVAPLEFLSNIIVRPATLSLRLFANMFAGHLLVLVFVLGGEYLLLHSEPIFNKVAGVASLIFSLAIFGLEIFGLEIFVQSLQAYIFTMLTAQYISSATAEEH</sequence>
<evidence type="ECO:0000256" key="5">
    <source>
        <dbReference type="ARBA" id="ARBA00022692"/>
    </source>
</evidence>
<dbReference type="Pfam" id="PF00119">
    <property type="entry name" value="ATP-synt_A"/>
    <property type="match status" value="1"/>
</dbReference>
<feature type="transmembrane region" description="Helical" evidence="11">
    <location>
        <begin position="39"/>
        <end position="57"/>
    </location>
</feature>
<keyword evidence="4 11" id="KW-0138">CF(0)</keyword>
<feature type="transmembrane region" description="Helical" evidence="11">
    <location>
        <begin position="95"/>
        <end position="115"/>
    </location>
</feature>
<evidence type="ECO:0000256" key="4">
    <source>
        <dbReference type="ARBA" id="ARBA00022547"/>
    </source>
</evidence>
<evidence type="ECO:0000256" key="7">
    <source>
        <dbReference type="ARBA" id="ARBA00022989"/>
    </source>
</evidence>
<dbReference type="STRING" id="546874.SAMN04488544_1647"/>
<keyword evidence="9 11" id="KW-0472">Membrane</keyword>
<dbReference type="SUPFAM" id="SSF81336">
    <property type="entry name" value="F1F0 ATP synthase subunit A"/>
    <property type="match status" value="1"/>
</dbReference>
<keyword evidence="14" id="KW-1185">Reference proteome</keyword>
<dbReference type="InterPro" id="IPR045083">
    <property type="entry name" value="ATP_synth_F0_asu_bact/mt"/>
</dbReference>
<feature type="transmembrane region" description="Helical" evidence="11">
    <location>
        <begin position="191"/>
        <end position="214"/>
    </location>
</feature>
<keyword evidence="7 11" id="KW-1133">Transmembrane helix</keyword>
<organism evidence="13 14">
    <name type="scientific">Microlunatus sagamiharensis</name>
    <dbReference type="NCBI Taxonomy" id="546874"/>
    <lineage>
        <taxon>Bacteria</taxon>
        <taxon>Bacillati</taxon>
        <taxon>Actinomycetota</taxon>
        <taxon>Actinomycetes</taxon>
        <taxon>Propionibacteriales</taxon>
        <taxon>Propionibacteriaceae</taxon>
        <taxon>Microlunatus</taxon>
    </lineage>
</organism>
<dbReference type="PRINTS" id="PR00123">
    <property type="entry name" value="ATPASEA"/>
</dbReference>
<evidence type="ECO:0000256" key="11">
    <source>
        <dbReference type="HAMAP-Rule" id="MF_01393"/>
    </source>
</evidence>
<dbReference type="RefSeq" id="WP_231918503.1">
    <property type="nucleotide sequence ID" value="NZ_LT629799.1"/>
</dbReference>
<keyword evidence="11" id="KW-1003">Cell membrane</keyword>
<comment type="similarity">
    <text evidence="2 11 12">Belongs to the ATPase A chain family.</text>
</comment>
<reference evidence="14" key="1">
    <citation type="submission" date="2016-10" db="EMBL/GenBank/DDBJ databases">
        <authorList>
            <person name="Varghese N."/>
            <person name="Submissions S."/>
        </authorList>
    </citation>
    <scope>NUCLEOTIDE SEQUENCE [LARGE SCALE GENOMIC DNA]</scope>
    <source>
        <strain evidence="14">DSM 21743</strain>
    </source>
</reference>
<dbReference type="NCBIfam" id="TIGR01131">
    <property type="entry name" value="ATP_synt_6_or_A"/>
    <property type="match status" value="1"/>
</dbReference>
<feature type="transmembrane region" description="Helical" evidence="11">
    <location>
        <begin position="226"/>
        <end position="247"/>
    </location>
</feature>
<dbReference type="PANTHER" id="PTHR11410:SF0">
    <property type="entry name" value="ATP SYNTHASE SUBUNIT A"/>
    <property type="match status" value="1"/>
</dbReference>
<dbReference type="Proteomes" id="UP000198825">
    <property type="component" value="Chromosome I"/>
</dbReference>
<evidence type="ECO:0000256" key="6">
    <source>
        <dbReference type="ARBA" id="ARBA00022781"/>
    </source>
</evidence>
<dbReference type="HAMAP" id="MF_01393">
    <property type="entry name" value="ATP_synth_a_bact"/>
    <property type="match status" value="1"/>
</dbReference>